<dbReference type="EMBL" id="CABFOC020000040">
    <property type="protein sequence ID" value="CAH0051501.1"/>
    <property type="molecule type" value="Genomic_DNA"/>
</dbReference>
<dbReference type="Pfam" id="PF11951">
    <property type="entry name" value="Fungal_trans_2"/>
    <property type="match status" value="1"/>
</dbReference>
<dbReference type="Gene3D" id="4.10.240.10">
    <property type="entry name" value="Zn(2)-C6 fungal-type DNA-binding domain"/>
    <property type="match status" value="1"/>
</dbReference>
<dbReference type="GO" id="GO:0045944">
    <property type="term" value="P:positive regulation of transcription by RNA polymerase II"/>
    <property type="evidence" value="ECO:0007669"/>
    <property type="project" value="TreeGrafter"/>
</dbReference>
<organism evidence="5 6">
    <name type="scientific">Clonostachys solani</name>
    <dbReference type="NCBI Taxonomy" id="160281"/>
    <lineage>
        <taxon>Eukaryota</taxon>
        <taxon>Fungi</taxon>
        <taxon>Dikarya</taxon>
        <taxon>Ascomycota</taxon>
        <taxon>Pezizomycotina</taxon>
        <taxon>Sordariomycetes</taxon>
        <taxon>Hypocreomycetidae</taxon>
        <taxon>Hypocreales</taxon>
        <taxon>Bionectriaceae</taxon>
        <taxon>Clonostachys</taxon>
    </lineage>
</organism>
<dbReference type="InterPro" id="IPR036864">
    <property type="entry name" value="Zn2-C6_fun-type_DNA-bd_sf"/>
</dbReference>
<evidence type="ECO:0000256" key="1">
    <source>
        <dbReference type="ARBA" id="ARBA00004123"/>
    </source>
</evidence>
<dbReference type="InterPro" id="IPR021858">
    <property type="entry name" value="Fun_TF"/>
</dbReference>
<dbReference type="GO" id="GO:0000976">
    <property type="term" value="F:transcription cis-regulatory region binding"/>
    <property type="evidence" value="ECO:0007669"/>
    <property type="project" value="TreeGrafter"/>
</dbReference>
<comment type="caution">
    <text evidence="5">The sequence shown here is derived from an EMBL/GenBank/DDBJ whole genome shotgun (WGS) entry which is preliminary data.</text>
</comment>
<protein>
    <recommendedName>
        <fullName evidence="4">Zn(2)-C6 fungal-type domain-containing protein</fullName>
    </recommendedName>
</protein>
<dbReference type="CDD" id="cd00067">
    <property type="entry name" value="GAL4"/>
    <property type="match status" value="1"/>
</dbReference>
<evidence type="ECO:0000313" key="5">
    <source>
        <dbReference type="EMBL" id="CAH0051501.1"/>
    </source>
</evidence>
<dbReference type="GO" id="GO:0008270">
    <property type="term" value="F:zinc ion binding"/>
    <property type="evidence" value="ECO:0007669"/>
    <property type="project" value="InterPro"/>
</dbReference>
<dbReference type="GO" id="GO:0000981">
    <property type="term" value="F:DNA-binding transcription factor activity, RNA polymerase II-specific"/>
    <property type="evidence" value="ECO:0007669"/>
    <property type="project" value="InterPro"/>
</dbReference>
<dbReference type="PANTHER" id="PTHR37534:SF11">
    <property type="entry name" value="ZN(II)2CYS6 TRANSCRIPTION FACTOR (EUROFUNG)"/>
    <property type="match status" value="1"/>
</dbReference>
<comment type="subcellular location">
    <subcellularLocation>
        <location evidence="1">Nucleus</location>
    </subcellularLocation>
</comment>
<proteinExistence type="predicted"/>
<dbReference type="SUPFAM" id="SSF57701">
    <property type="entry name" value="Zn2/Cys6 DNA-binding domain"/>
    <property type="match status" value="1"/>
</dbReference>
<keyword evidence="2" id="KW-0539">Nucleus</keyword>
<feature type="region of interest" description="Disordered" evidence="3">
    <location>
        <begin position="15"/>
        <end position="45"/>
    </location>
</feature>
<dbReference type="GO" id="GO:0005634">
    <property type="term" value="C:nucleus"/>
    <property type="evidence" value="ECO:0007669"/>
    <property type="project" value="UniProtKB-SubCell"/>
</dbReference>
<name>A0A9P0EGS1_9HYPO</name>
<evidence type="ECO:0000256" key="3">
    <source>
        <dbReference type="SAM" id="MobiDB-lite"/>
    </source>
</evidence>
<keyword evidence="6" id="KW-1185">Reference proteome</keyword>
<dbReference type="AlphaFoldDB" id="A0A9P0EGS1"/>
<dbReference type="SMART" id="SM00066">
    <property type="entry name" value="GAL4"/>
    <property type="match status" value="1"/>
</dbReference>
<dbReference type="PROSITE" id="PS00463">
    <property type="entry name" value="ZN2_CY6_FUNGAL_1"/>
    <property type="match status" value="1"/>
</dbReference>
<gene>
    <name evidence="5" type="ORF">CSOL1703_00014824</name>
</gene>
<dbReference type="OrthoDB" id="416217at2759"/>
<dbReference type="Proteomes" id="UP000775872">
    <property type="component" value="Unassembled WGS sequence"/>
</dbReference>
<dbReference type="InterPro" id="IPR001138">
    <property type="entry name" value="Zn2Cys6_DnaBD"/>
</dbReference>
<sequence length="489" mass="54720">MGRKYCVRFINSAPEARGSPSAAADASGPERAADSKPGPAAPGQSRQIIRSRFGCAECRNRHVKCDEAFPVCQRCHRRGTVCRPRARPLGWRTEIPWLANPGLNPPWKTRPNGRLLQFWMEIASHILTMSPDHNPLSFPLIPLLAESPSLLHAVQSVSAGYEVFFQQSSLDLCLTERGLALEFVRKELQEHTAGSPISPASVLSVFVLGISASWVETTPTTYGQEHLVAGRIMLDKLLRDEKTRSDPITTFLLGWYLHWDMACSLVASLDGLLPLDPPEMGLTVREMQSSFHPMTGFSTELFYILSRLGRYCRQVCKHPQQRDEILETAFHQQLISWQPKCEAQDHVDLNDAFKYHGLITLGRVCGQASQASLDWTNAPGPTAEVEGEAKLREYTLKCLDATSAVPLESLCTNYLAIPLLTAGSELTSGDLASREKVIVLFRALYSRNRLQVNIWAIELLDELWALRDLGINLSWMELQTQKQWVLQFG</sequence>
<evidence type="ECO:0000313" key="6">
    <source>
        <dbReference type="Proteomes" id="UP000775872"/>
    </source>
</evidence>
<dbReference type="PROSITE" id="PS50048">
    <property type="entry name" value="ZN2_CY6_FUNGAL_2"/>
    <property type="match status" value="1"/>
</dbReference>
<feature type="domain" description="Zn(2)-C6 fungal-type" evidence="4">
    <location>
        <begin position="54"/>
        <end position="82"/>
    </location>
</feature>
<feature type="compositionally biased region" description="Low complexity" evidence="3">
    <location>
        <begin position="16"/>
        <end position="29"/>
    </location>
</feature>
<dbReference type="Pfam" id="PF00172">
    <property type="entry name" value="Zn_clus"/>
    <property type="match status" value="1"/>
</dbReference>
<accession>A0A9P0EGS1</accession>
<dbReference type="PANTHER" id="PTHR37534">
    <property type="entry name" value="TRANSCRIPTIONAL ACTIVATOR PROTEIN UGA3"/>
    <property type="match status" value="1"/>
</dbReference>
<evidence type="ECO:0000256" key="2">
    <source>
        <dbReference type="ARBA" id="ARBA00023242"/>
    </source>
</evidence>
<evidence type="ECO:0000259" key="4">
    <source>
        <dbReference type="PROSITE" id="PS50048"/>
    </source>
</evidence>
<reference evidence="5" key="1">
    <citation type="submission" date="2021-10" db="EMBL/GenBank/DDBJ databases">
        <authorList>
            <person name="Piombo E."/>
        </authorList>
    </citation>
    <scope>NUCLEOTIDE SEQUENCE</scope>
</reference>